<dbReference type="InterPro" id="IPR006202">
    <property type="entry name" value="Neur_chan_lig-bd"/>
</dbReference>
<feature type="transmembrane region" description="Helical" evidence="6">
    <location>
        <begin position="473"/>
        <end position="490"/>
    </location>
</feature>
<evidence type="ECO:0000259" key="8">
    <source>
        <dbReference type="Pfam" id="PF02932"/>
    </source>
</evidence>
<evidence type="ECO:0000259" key="7">
    <source>
        <dbReference type="Pfam" id="PF02931"/>
    </source>
</evidence>
<evidence type="ECO:0000313" key="9">
    <source>
        <dbReference type="EMBL" id="CAF3980296.1"/>
    </source>
</evidence>
<dbReference type="Gene3D" id="2.70.170.10">
    <property type="entry name" value="Neurotransmitter-gated ion-channel ligand-binding domain"/>
    <property type="match status" value="2"/>
</dbReference>
<feature type="domain" description="Neurotransmitter-gated ion-channel transmembrane" evidence="8">
    <location>
        <begin position="124"/>
        <end position="378"/>
    </location>
</feature>
<gene>
    <name evidence="9" type="ORF">OTI717_LOCUS27912</name>
</gene>
<protein>
    <submittedName>
        <fullName evidence="9">Uncharacterized protein</fullName>
    </submittedName>
</protein>
<dbReference type="Proteomes" id="UP000663823">
    <property type="component" value="Unassembled WGS sequence"/>
</dbReference>
<feature type="domain" description="Neurotransmitter-gated ion-channel ligand-binding" evidence="7">
    <location>
        <begin position="31"/>
        <end position="87"/>
    </location>
</feature>
<name>A0A819MIZ1_9BILA</name>
<dbReference type="PANTHER" id="PTHR18945">
    <property type="entry name" value="NEUROTRANSMITTER GATED ION CHANNEL"/>
    <property type="match status" value="1"/>
</dbReference>
<evidence type="ECO:0000256" key="1">
    <source>
        <dbReference type="ARBA" id="ARBA00004141"/>
    </source>
</evidence>
<dbReference type="InterPro" id="IPR006029">
    <property type="entry name" value="Neurotrans-gated_channel_TM"/>
</dbReference>
<dbReference type="FunFam" id="1.20.58.390:FF:000043">
    <property type="entry name" value="AcetylCholine Receptor"/>
    <property type="match status" value="1"/>
</dbReference>
<comment type="caution">
    <text evidence="9">The sequence shown here is derived from an EMBL/GenBank/DDBJ whole genome shotgun (WGS) entry which is preliminary data.</text>
</comment>
<dbReference type="Pfam" id="PF02931">
    <property type="entry name" value="Neur_chan_LBD"/>
    <property type="match status" value="1"/>
</dbReference>
<feature type="region of interest" description="Disordered" evidence="5">
    <location>
        <begin position="403"/>
        <end position="435"/>
    </location>
</feature>
<dbReference type="AlphaFoldDB" id="A0A819MIZ1"/>
<dbReference type="CDD" id="cd19051">
    <property type="entry name" value="LGIC_TM_cation"/>
    <property type="match status" value="1"/>
</dbReference>
<comment type="subcellular location">
    <subcellularLocation>
        <location evidence="1">Membrane</location>
        <topology evidence="1">Multi-pass membrane protein</topology>
    </subcellularLocation>
</comment>
<feature type="transmembrane region" description="Helical" evidence="6">
    <location>
        <begin position="446"/>
        <end position="467"/>
    </location>
</feature>
<keyword evidence="2 6" id="KW-0812">Transmembrane</keyword>
<evidence type="ECO:0000256" key="6">
    <source>
        <dbReference type="SAM" id="Phobius"/>
    </source>
</evidence>
<keyword evidence="4 6" id="KW-0472">Membrane</keyword>
<accession>A0A819MIZ1</accession>
<dbReference type="Gene3D" id="1.20.58.390">
    <property type="entry name" value="Neurotransmitter-gated ion-channel transmembrane domain"/>
    <property type="match status" value="2"/>
</dbReference>
<proteinExistence type="predicted"/>
<dbReference type="SUPFAM" id="SSF63712">
    <property type="entry name" value="Nicotinic receptor ligand binding domain-like"/>
    <property type="match status" value="1"/>
</dbReference>
<dbReference type="SUPFAM" id="SSF90112">
    <property type="entry name" value="Neurotransmitter-gated ion-channel transmembrane pore"/>
    <property type="match status" value="1"/>
</dbReference>
<dbReference type="EMBL" id="CAJOAX010006422">
    <property type="protein sequence ID" value="CAF3980296.1"/>
    <property type="molecule type" value="Genomic_DNA"/>
</dbReference>
<evidence type="ECO:0000313" key="10">
    <source>
        <dbReference type="Proteomes" id="UP000663823"/>
    </source>
</evidence>
<dbReference type="Pfam" id="PF02932">
    <property type="entry name" value="Neur_chan_memb"/>
    <property type="match status" value="1"/>
</dbReference>
<feature type="transmembrane region" description="Helical" evidence="6">
    <location>
        <begin position="118"/>
        <end position="141"/>
    </location>
</feature>
<dbReference type="InterPro" id="IPR036719">
    <property type="entry name" value="Neuro-gated_channel_TM_sf"/>
</dbReference>
<dbReference type="InterPro" id="IPR036734">
    <property type="entry name" value="Neur_chan_lig-bd_sf"/>
</dbReference>
<evidence type="ECO:0000256" key="2">
    <source>
        <dbReference type="ARBA" id="ARBA00022692"/>
    </source>
</evidence>
<keyword evidence="3 6" id="KW-1133">Transmembrane helix</keyword>
<sequence length="498" mass="56745">MFHTIQRQLKIFLLIICSCFNFIIGGPDQLRLLEHLLTNNKFKPIARPVQNDSHTLPVTINLSLQQIITFDGKNEAITISGWMTIVYFSATNNSTKYDCCPNVYPYVLYTIRIRRRSLYYITNTVVPCFLISCMTLLGLVLPPDSGDKITLQITTLLTIVMFSLLLSDFMPPSSTAVPLITVYFMCVMIMSVVSVGASVLVLSLHFRNSKTYTIPLWIRKYICNYLAWLLCMNRPNHDLSWHAIRRRWASTSQKSNNIDVSIDDHHFKIPSEPLLNNAMELSSTNVINIDREPLKFQESREKQSSDSLLEYPVPSTTKTHHSHHHQNTYDIEMICSKLHIISSQLAILTRHSRQEEKDDDESQEWKFMARVIDRLCLMNTNIIGHNLTSVKLSSVTHHSPLERCNNENSVSDESAISNTSHADNDQMEFETTQQTSYSLRDNSRKAVCAFALFTIIAMTIGIITVCLGLPKETGIILFAVLASKILKVLSKYDKINSD</sequence>
<dbReference type="GO" id="GO:0004888">
    <property type="term" value="F:transmembrane signaling receptor activity"/>
    <property type="evidence" value="ECO:0007669"/>
    <property type="project" value="InterPro"/>
</dbReference>
<feature type="transmembrane region" description="Helical" evidence="6">
    <location>
        <begin position="182"/>
        <end position="204"/>
    </location>
</feature>
<dbReference type="InterPro" id="IPR038050">
    <property type="entry name" value="Neuro_actylchol_rec"/>
</dbReference>
<evidence type="ECO:0000256" key="4">
    <source>
        <dbReference type="ARBA" id="ARBA00023136"/>
    </source>
</evidence>
<dbReference type="GO" id="GO:0005230">
    <property type="term" value="F:extracellular ligand-gated monoatomic ion channel activity"/>
    <property type="evidence" value="ECO:0007669"/>
    <property type="project" value="InterPro"/>
</dbReference>
<reference evidence="9" key="1">
    <citation type="submission" date="2021-02" db="EMBL/GenBank/DDBJ databases">
        <authorList>
            <person name="Nowell W R."/>
        </authorList>
    </citation>
    <scope>NUCLEOTIDE SEQUENCE</scope>
</reference>
<feature type="compositionally biased region" description="Polar residues" evidence="5">
    <location>
        <begin position="406"/>
        <end position="421"/>
    </location>
</feature>
<evidence type="ECO:0000256" key="5">
    <source>
        <dbReference type="SAM" id="MobiDB-lite"/>
    </source>
</evidence>
<evidence type="ECO:0000256" key="3">
    <source>
        <dbReference type="ARBA" id="ARBA00022989"/>
    </source>
</evidence>
<organism evidence="9 10">
    <name type="scientific">Rotaria sordida</name>
    <dbReference type="NCBI Taxonomy" id="392033"/>
    <lineage>
        <taxon>Eukaryota</taxon>
        <taxon>Metazoa</taxon>
        <taxon>Spiralia</taxon>
        <taxon>Gnathifera</taxon>
        <taxon>Rotifera</taxon>
        <taxon>Eurotatoria</taxon>
        <taxon>Bdelloidea</taxon>
        <taxon>Philodinida</taxon>
        <taxon>Philodinidae</taxon>
        <taxon>Rotaria</taxon>
    </lineage>
</organism>
<dbReference type="GO" id="GO:0016020">
    <property type="term" value="C:membrane"/>
    <property type="evidence" value="ECO:0007669"/>
    <property type="project" value="UniProtKB-SubCell"/>
</dbReference>
<dbReference type="InterPro" id="IPR006201">
    <property type="entry name" value="Neur_channel"/>
</dbReference>